<proteinExistence type="predicted"/>
<evidence type="ECO:0000259" key="1">
    <source>
        <dbReference type="Pfam" id="PF11823"/>
    </source>
</evidence>
<dbReference type="Pfam" id="PF11823">
    <property type="entry name" value="Se_S_carrier"/>
    <property type="match status" value="1"/>
</dbReference>
<dbReference type="InterPro" id="IPR021778">
    <property type="entry name" value="Se/S_carrier-like"/>
</dbReference>
<evidence type="ECO:0000313" key="2">
    <source>
        <dbReference type="EMBL" id="ADL12418.1"/>
    </source>
</evidence>
<dbReference type="EMBL" id="CP002105">
    <property type="protein sequence ID" value="ADL12418.1"/>
    <property type="molecule type" value="Genomic_DNA"/>
</dbReference>
<dbReference type="AlphaFoldDB" id="D9QPH7"/>
<dbReference type="OrthoDB" id="3192849at2"/>
<protein>
    <recommendedName>
        <fullName evidence="1">Putative Se/S carrier protein-like domain-containing protein</fullName>
    </recommendedName>
</protein>
<dbReference type="KEGG" id="aar:Acear_0884"/>
<dbReference type="RefSeq" id="WP_013277864.1">
    <property type="nucleotide sequence ID" value="NC_014378.1"/>
</dbReference>
<accession>D9QPH7</accession>
<dbReference type="HOGENOM" id="CLU_167443_0_1_9"/>
<sequence length="86" mass="10156">MKDTFCVITFHSTHLALEFERVVKKEEIKAKSIPVPRQISSSCGIAGRFEEEKLEEIKDICRKYDIDFEQIYRVYQDKTKEPEELA</sequence>
<dbReference type="STRING" id="574087.Acear_0884"/>
<evidence type="ECO:0000313" key="3">
    <source>
        <dbReference type="Proteomes" id="UP000001661"/>
    </source>
</evidence>
<dbReference type="eggNOG" id="ENOG5030JJS">
    <property type="taxonomic scope" value="Bacteria"/>
</dbReference>
<keyword evidence="3" id="KW-1185">Reference proteome</keyword>
<reference evidence="2 3" key="1">
    <citation type="journal article" date="2010" name="Stand. Genomic Sci.">
        <title>Complete genome sequence of Acetohalobium arabaticum type strain (Z-7288).</title>
        <authorList>
            <person name="Sikorski J."/>
            <person name="Lapidus A."/>
            <person name="Chertkov O."/>
            <person name="Lucas S."/>
            <person name="Copeland A."/>
            <person name="Glavina Del Rio T."/>
            <person name="Nolan M."/>
            <person name="Tice H."/>
            <person name="Cheng J.F."/>
            <person name="Han C."/>
            <person name="Brambilla E."/>
            <person name="Pitluck S."/>
            <person name="Liolios K."/>
            <person name="Ivanova N."/>
            <person name="Mavromatis K."/>
            <person name="Mikhailova N."/>
            <person name="Pati A."/>
            <person name="Bruce D."/>
            <person name="Detter C."/>
            <person name="Tapia R."/>
            <person name="Goodwin L."/>
            <person name="Chen A."/>
            <person name="Palaniappan K."/>
            <person name="Land M."/>
            <person name="Hauser L."/>
            <person name="Chang Y.J."/>
            <person name="Jeffries C.D."/>
            <person name="Rohde M."/>
            <person name="Goker M."/>
            <person name="Spring S."/>
            <person name="Woyke T."/>
            <person name="Bristow J."/>
            <person name="Eisen J.A."/>
            <person name="Markowitz V."/>
            <person name="Hugenholtz P."/>
            <person name="Kyrpides N.C."/>
            <person name="Klenk H.P."/>
        </authorList>
    </citation>
    <scope>NUCLEOTIDE SEQUENCE [LARGE SCALE GENOMIC DNA]</scope>
    <source>
        <strain evidence="3">ATCC 49924 / DSM 5501 / Z-7288</strain>
    </source>
</reference>
<dbReference type="Proteomes" id="UP000001661">
    <property type="component" value="Chromosome"/>
</dbReference>
<gene>
    <name evidence="2" type="ordered locus">Acear_0884</name>
</gene>
<feature type="domain" description="Putative Se/S carrier protein-like" evidence="1">
    <location>
        <begin position="6"/>
        <end position="73"/>
    </location>
</feature>
<name>D9QPH7_ACEAZ</name>
<organism evidence="2 3">
    <name type="scientific">Acetohalobium arabaticum (strain ATCC 49924 / DSM 5501 / Z-7288)</name>
    <dbReference type="NCBI Taxonomy" id="574087"/>
    <lineage>
        <taxon>Bacteria</taxon>
        <taxon>Bacillati</taxon>
        <taxon>Bacillota</taxon>
        <taxon>Clostridia</taxon>
        <taxon>Halanaerobiales</taxon>
        <taxon>Halobacteroidaceae</taxon>
        <taxon>Acetohalobium</taxon>
    </lineage>
</organism>